<evidence type="ECO:0000313" key="4">
    <source>
        <dbReference type="Proteomes" id="UP000290649"/>
    </source>
</evidence>
<dbReference type="InterPro" id="IPR019060">
    <property type="entry name" value="DUF2382"/>
</dbReference>
<keyword evidence="1" id="KW-0472">Membrane</keyword>
<protein>
    <submittedName>
        <fullName evidence="3">YsnF/AvaK domain-containing protein</fullName>
    </submittedName>
</protein>
<name>A0A4Q0VXB5_9BACI</name>
<organism evidence="3 4">
    <name type="scientific">Anaerobacillus alkaliphilus</name>
    <dbReference type="NCBI Taxonomy" id="1548597"/>
    <lineage>
        <taxon>Bacteria</taxon>
        <taxon>Bacillati</taxon>
        <taxon>Bacillota</taxon>
        <taxon>Bacilli</taxon>
        <taxon>Bacillales</taxon>
        <taxon>Bacillaceae</taxon>
        <taxon>Anaerobacillus</taxon>
    </lineage>
</organism>
<feature type="domain" description="DUF2382" evidence="2">
    <location>
        <begin position="57"/>
        <end position="152"/>
    </location>
</feature>
<feature type="transmembrane region" description="Helical" evidence="1">
    <location>
        <begin position="6"/>
        <end position="27"/>
    </location>
</feature>
<keyword evidence="1" id="KW-1133">Transmembrane helix</keyword>
<evidence type="ECO:0000259" key="2">
    <source>
        <dbReference type="Pfam" id="PF09557"/>
    </source>
</evidence>
<dbReference type="Proteomes" id="UP000290649">
    <property type="component" value="Unassembled WGS sequence"/>
</dbReference>
<evidence type="ECO:0000313" key="3">
    <source>
        <dbReference type="EMBL" id="RXJ03074.1"/>
    </source>
</evidence>
<keyword evidence="4" id="KW-1185">Reference proteome</keyword>
<sequence length="166" mass="18945">MENYIIIGAIIGSIIGLVTVIPVVITIRRGAFIKGLFSRQLNKNTLQTNDIKNKHTLELKEEQLDIKKERVKIGEVKIRKEVVEDLKTITVPIKREEMVIEAGSEEEFRIPLKEEEIEISKHPVQLADVSVTKKQIEHIEEITKKLKKEVPSVEVKGDVDVTEETK</sequence>
<dbReference type="PANTHER" id="PTHR38463">
    <property type="entry name" value="STRESS RESPONSE PROTEIN YSNF"/>
    <property type="match status" value="1"/>
</dbReference>
<dbReference type="RefSeq" id="WP_129077125.1">
    <property type="nucleotide sequence ID" value="NZ_QOUX01000019.1"/>
</dbReference>
<dbReference type="OrthoDB" id="1798989at2"/>
<proteinExistence type="predicted"/>
<accession>A0A4Q0VXB5</accession>
<dbReference type="InterPro" id="IPR052967">
    <property type="entry name" value="Stress_Response_Assoc"/>
</dbReference>
<dbReference type="Pfam" id="PF09557">
    <property type="entry name" value="DUF2382"/>
    <property type="match status" value="1"/>
</dbReference>
<dbReference type="PANTHER" id="PTHR38463:SF1">
    <property type="entry name" value="STRESS RESPONSE PROTEIN YSNF"/>
    <property type="match status" value="1"/>
</dbReference>
<comment type="caution">
    <text evidence="3">The sequence shown here is derived from an EMBL/GenBank/DDBJ whole genome shotgun (WGS) entry which is preliminary data.</text>
</comment>
<dbReference type="AlphaFoldDB" id="A0A4Q0VXB5"/>
<dbReference type="EMBL" id="QOUX01000019">
    <property type="protein sequence ID" value="RXJ03074.1"/>
    <property type="molecule type" value="Genomic_DNA"/>
</dbReference>
<evidence type="ECO:0000256" key="1">
    <source>
        <dbReference type="SAM" id="Phobius"/>
    </source>
</evidence>
<gene>
    <name evidence="3" type="ORF">DS745_04735</name>
</gene>
<reference evidence="3 4" key="1">
    <citation type="journal article" date="2019" name="Int. J. Syst. Evol. Microbiol.">
        <title>Anaerobacillus alkaliphilus sp. nov., a novel alkaliphilic and moderately halophilic bacterium.</title>
        <authorList>
            <person name="Borsodi A.K."/>
            <person name="Aszalos J.M."/>
            <person name="Bihari P."/>
            <person name="Nagy I."/>
            <person name="Schumann P."/>
            <person name="Sproer C."/>
            <person name="Kovacs A.L."/>
            <person name="Boka K."/>
            <person name="Dobosy P."/>
            <person name="Ovari M."/>
            <person name="Szili-Kovacs T."/>
            <person name="Toth E."/>
        </authorList>
    </citation>
    <scope>NUCLEOTIDE SEQUENCE [LARGE SCALE GENOMIC DNA]</scope>
    <source>
        <strain evidence="3 4">B16-10</strain>
    </source>
</reference>
<keyword evidence="1" id="KW-0812">Transmembrane</keyword>
<dbReference type="NCBIfam" id="TIGR02271">
    <property type="entry name" value="YsnF/AvaK domain"/>
    <property type="match status" value="1"/>
</dbReference>